<dbReference type="Proteomes" id="UP000326641">
    <property type="component" value="Unassembled WGS sequence"/>
</dbReference>
<accession>A0A564WBX8</accession>
<organism evidence="2 3">
    <name type="scientific">Candidatus Defluviicoccus seviourii</name>
    <dbReference type="NCBI Taxonomy" id="2565273"/>
    <lineage>
        <taxon>Bacteria</taxon>
        <taxon>Pseudomonadati</taxon>
        <taxon>Pseudomonadota</taxon>
        <taxon>Alphaproteobacteria</taxon>
        <taxon>Rhodospirillales</taxon>
        <taxon>Rhodospirillaceae</taxon>
        <taxon>Defluviicoccus</taxon>
    </lineage>
</organism>
<feature type="region of interest" description="Disordered" evidence="1">
    <location>
        <begin position="174"/>
        <end position="195"/>
    </location>
</feature>
<name>A0A564WBX8_9PROT</name>
<keyword evidence="3" id="KW-1185">Reference proteome</keyword>
<proteinExistence type="predicted"/>
<evidence type="ECO:0000313" key="3">
    <source>
        <dbReference type="Proteomes" id="UP000326641"/>
    </source>
</evidence>
<feature type="region of interest" description="Disordered" evidence="1">
    <location>
        <begin position="102"/>
        <end position="135"/>
    </location>
</feature>
<comment type="caution">
    <text evidence="2">The sequence shown here is derived from an EMBL/GenBank/DDBJ whole genome shotgun (WGS) entry which is preliminary data.</text>
</comment>
<feature type="compositionally biased region" description="Basic and acidic residues" evidence="1">
    <location>
        <begin position="102"/>
        <end position="114"/>
    </location>
</feature>
<reference evidence="2" key="1">
    <citation type="submission" date="2018-11" db="EMBL/GenBank/DDBJ databases">
        <authorList>
            <person name="Onetto C."/>
        </authorList>
    </citation>
    <scope>NUCLEOTIDE SEQUENCE [LARGE SCALE GENOMIC DNA]</scope>
</reference>
<dbReference type="AlphaFoldDB" id="A0A564WBX8"/>
<gene>
    <name evidence="2" type="ORF">DF3PA_180030</name>
</gene>
<evidence type="ECO:0000313" key="2">
    <source>
        <dbReference type="EMBL" id="VUX46000.1"/>
    </source>
</evidence>
<sequence>MLAHHVEGGAQDPLAVLARQAQKGQARDDGFDRFGNAVLSQERLEITRIGTQEANIRQAGRDHVAQGRLALDDNERADRHPRIEQRFRHLARAAAQFDNDAGRVDIDTGGDRRRQPAAAGQDGAKLARPAQPGLKEGGVGIVGGTLRAVSEFSRGHQWSKCPDLIIELRSIKQELSQGRTERSCYGPPPRDVRAP</sequence>
<evidence type="ECO:0000256" key="1">
    <source>
        <dbReference type="SAM" id="MobiDB-lite"/>
    </source>
</evidence>
<dbReference type="EMBL" id="UXAT02000010">
    <property type="protein sequence ID" value="VUX46000.1"/>
    <property type="molecule type" value="Genomic_DNA"/>
</dbReference>
<protein>
    <submittedName>
        <fullName evidence="2">Uncharacterized protein</fullName>
    </submittedName>
</protein>